<dbReference type="EMBL" id="JBANQN010000006">
    <property type="protein sequence ID" value="KAK6786531.1"/>
    <property type="molecule type" value="Genomic_DNA"/>
</dbReference>
<evidence type="ECO:0000313" key="4">
    <source>
        <dbReference type="Proteomes" id="UP001371456"/>
    </source>
</evidence>
<gene>
    <name evidence="3" type="ORF">RDI58_015056</name>
</gene>
<dbReference type="AlphaFoldDB" id="A0AAN8TMK0"/>
<dbReference type="PROSITE" id="PS51222">
    <property type="entry name" value="DCD"/>
    <property type="match status" value="1"/>
</dbReference>
<dbReference type="Proteomes" id="UP001371456">
    <property type="component" value="Unassembled WGS sequence"/>
</dbReference>
<dbReference type="Pfam" id="PF10539">
    <property type="entry name" value="Dev_Cell_Death"/>
    <property type="match status" value="1"/>
</dbReference>
<evidence type="ECO:0000256" key="1">
    <source>
        <dbReference type="SAM" id="MobiDB-lite"/>
    </source>
</evidence>
<organism evidence="3 4">
    <name type="scientific">Solanum bulbocastanum</name>
    <name type="common">Wild potato</name>
    <dbReference type="NCBI Taxonomy" id="147425"/>
    <lineage>
        <taxon>Eukaryota</taxon>
        <taxon>Viridiplantae</taxon>
        <taxon>Streptophyta</taxon>
        <taxon>Embryophyta</taxon>
        <taxon>Tracheophyta</taxon>
        <taxon>Spermatophyta</taxon>
        <taxon>Magnoliopsida</taxon>
        <taxon>eudicotyledons</taxon>
        <taxon>Gunneridae</taxon>
        <taxon>Pentapetalae</taxon>
        <taxon>asterids</taxon>
        <taxon>lamiids</taxon>
        <taxon>Solanales</taxon>
        <taxon>Solanaceae</taxon>
        <taxon>Solanoideae</taxon>
        <taxon>Solaneae</taxon>
        <taxon>Solanum</taxon>
    </lineage>
</organism>
<dbReference type="SMART" id="SM00767">
    <property type="entry name" value="DCD"/>
    <property type="match status" value="1"/>
</dbReference>
<dbReference type="InterPro" id="IPR044832">
    <property type="entry name" value="NRP-like"/>
</dbReference>
<accession>A0AAN8TMK0</accession>
<sequence>MGAGRKTTTVGLKEKSEYTSTVNGSTSATNLRKADLGSVIFGCKHLTYKECMFKQLFGLPAPHFSYVKNINIGLTLFLFNYSDRKLHGIFEAASPGQLNINPYAWTSDGTESTPYAAQVQELIIHVLVYGVVTVSNSKLLTLMWSLSCKAFNDVTSLQIPSKLNNPFKSSPTTGPIDAVGKIEDWKHLDHGGWADTPRLVSTDTTGNLNYEKSQASVLRSTSASTSVIEPMANSQKLWSSLFKSSASDMDKMDPTSNMDKTDPLLNSSSSPSSPFPDKGRMDWESCLPSSVDKDGHM</sequence>
<feature type="domain" description="DCD" evidence="2">
    <location>
        <begin position="34"/>
        <end position="169"/>
    </location>
</feature>
<comment type="caution">
    <text evidence="3">The sequence shown here is derived from an EMBL/GenBank/DDBJ whole genome shotgun (WGS) entry which is preliminary data.</text>
</comment>
<name>A0AAN8TMK0_SOLBU</name>
<protein>
    <recommendedName>
        <fullName evidence="2">DCD domain-containing protein</fullName>
    </recommendedName>
</protein>
<evidence type="ECO:0000259" key="2">
    <source>
        <dbReference type="PROSITE" id="PS51222"/>
    </source>
</evidence>
<dbReference type="GO" id="GO:0034976">
    <property type="term" value="P:response to endoplasmic reticulum stress"/>
    <property type="evidence" value="ECO:0007669"/>
    <property type="project" value="InterPro"/>
</dbReference>
<proteinExistence type="predicted"/>
<dbReference type="InterPro" id="IPR013989">
    <property type="entry name" value="Dev_and_cell_death_domain"/>
</dbReference>
<reference evidence="3 4" key="1">
    <citation type="submission" date="2024-02" db="EMBL/GenBank/DDBJ databases">
        <title>de novo genome assembly of Solanum bulbocastanum strain 11H21.</title>
        <authorList>
            <person name="Hosaka A.J."/>
        </authorList>
    </citation>
    <scope>NUCLEOTIDE SEQUENCE [LARGE SCALE GENOMIC DNA]</scope>
    <source>
        <tissue evidence="3">Young leaves</tissue>
    </source>
</reference>
<dbReference type="PANTHER" id="PTHR46034:SF23">
    <property type="entry name" value="DCD (DEVELOPMENT AND CELL DEATH) DOMAIN PROTEIN"/>
    <property type="match status" value="1"/>
</dbReference>
<dbReference type="PANTHER" id="PTHR46034">
    <property type="match status" value="1"/>
</dbReference>
<evidence type="ECO:0000313" key="3">
    <source>
        <dbReference type="EMBL" id="KAK6786531.1"/>
    </source>
</evidence>
<keyword evidence="4" id="KW-1185">Reference proteome</keyword>
<feature type="region of interest" description="Disordered" evidence="1">
    <location>
        <begin position="248"/>
        <end position="297"/>
    </location>
</feature>